<reference evidence="3" key="1">
    <citation type="submission" date="2025-08" db="UniProtKB">
        <authorList>
            <consortium name="RefSeq"/>
        </authorList>
    </citation>
    <scope>IDENTIFICATION</scope>
</reference>
<keyword evidence="1" id="KW-0540">Nuclease</keyword>
<dbReference type="HAMAP" id="MF_03030">
    <property type="entry name" value="MGME1"/>
    <property type="match status" value="1"/>
</dbReference>
<accession>A0AAJ7BIU3</accession>
<name>A0AAJ7BIU3_CEPCN</name>
<organism evidence="2 3">
    <name type="scientific">Cephus cinctus</name>
    <name type="common">Wheat stem sawfly</name>
    <dbReference type="NCBI Taxonomy" id="211228"/>
    <lineage>
        <taxon>Eukaryota</taxon>
        <taxon>Metazoa</taxon>
        <taxon>Ecdysozoa</taxon>
        <taxon>Arthropoda</taxon>
        <taxon>Hexapoda</taxon>
        <taxon>Insecta</taxon>
        <taxon>Pterygota</taxon>
        <taxon>Neoptera</taxon>
        <taxon>Endopterygota</taxon>
        <taxon>Hymenoptera</taxon>
        <taxon>Cephoidea</taxon>
        <taxon>Cephidae</taxon>
        <taxon>Cephus</taxon>
    </lineage>
</organism>
<dbReference type="Proteomes" id="UP000694920">
    <property type="component" value="Unplaced"/>
</dbReference>
<evidence type="ECO:0000313" key="3">
    <source>
        <dbReference type="RefSeq" id="XP_015587069.1"/>
    </source>
</evidence>
<sequence>MSCYNLPAYYSALKARAIQSLLKIHVREKNTKALHIKQLMKENKLLFGNLVETSKEKKKRLKLEKKGVIPVASTSNIDSEIIWAQKNGKIKLVPFGRNSTKNINTSRTILIKQQAKNTDDQSKDNILNSAVVDESAEQLSILGTLDSASLDDQEITQNVSTNKTKLSKEKSISKTVSTSVNSTLENKTGITVNNKTLSLPDIIINHITSFSIFDNSKKSISKVEKSSNILSLSQYENEENLIFPSVTRILSATMSEQAKLNLQLWKNRMIQTLGEEGFAIYQNELLENGKLLHSSIQSTLTGTPFEIPEKVKPSFESVQDVLKEVTDVKAIETHAVHSKLHYRGVVDCIAKYRGNLCVIDWKKSDKPKSTIGSTYDAPLQVASYIGALNADRNYSFEIKHGLVVVAYSSGNEASVYELTPDNVQMYWRFWLKRLQQYYAELKDKNINANLH</sequence>
<keyword evidence="1" id="KW-0496">Mitochondrion</keyword>
<keyword evidence="1 3" id="KW-0269">Exonuclease</keyword>
<dbReference type="PANTHER" id="PTHR31340:SF3">
    <property type="entry name" value="MITOCHONDRIAL GENOME MAINTENANCE EXONUCLEASE 1"/>
    <property type="match status" value="1"/>
</dbReference>
<dbReference type="GeneID" id="107263905"/>
<keyword evidence="1" id="KW-0378">Hydrolase</keyword>
<dbReference type="GO" id="GO:0008297">
    <property type="term" value="F:single-stranded DNA exodeoxyribonuclease activity"/>
    <property type="evidence" value="ECO:0007669"/>
    <property type="project" value="UniProtKB-UniRule"/>
</dbReference>
<dbReference type="AlphaFoldDB" id="A0AAJ7BIU3"/>
<comment type="similarity">
    <text evidence="1">Belongs to the MGME1 family.</text>
</comment>
<evidence type="ECO:0000313" key="2">
    <source>
        <dbReference type="Proteomes" id="UP000694920"/>
    </source>
</evidence>
<dbReference type="GO" id="GO:0005739">
    <property type="term" value="C:mitochondrion"/>
    <property type="evidence" value="ECO:0007669"/>
    <property type="project" value="UniProtKB-SubCell"/>
</dbReference>
<protein>
    <recommendedName>
        <fullName evidence="1">Mitochondrial genome maintenance exonuclease 1</fullName>
        <ecNumber evidence="1">3.1.-.-</ecNumber>
    </recommendedName>
</protein>
<keyword evidence="2" id="KW-1185">Reference proteome</keyword>
<comment type="subcellular location">
    <subcellularLocation>
        <location evidence="1">Mitochondrion</location>
    </subcellularLocation>
</comment>
<dbReference type="EC" id="3.1.-.-" evidence="1"/>
<evidence type="ECO:0000256" key="1">
    <source>
        <dbReference type="HAMAP-Rule" id="MF_03030"/>
    </source>
</evidence>
<feature type="active site" evidence="1">
    <location>
        <position position="362"/>
    </location>
</feature>
<dbReference type="KEGG" id="ccin:107263905"/>
<comment type="function">
    <text evidence="1">Metal-dependent single-stranded DNA (ssDNA) exonuclease involved in mitochondrial genome maintenance.</text>
</comment>
<feature type="active site" evidence="1">
    <location>
        <position position="360"/>
    </location>
</feature>
<dbReference type="GO" id="GO:0043504">
    <property type="term" value="P:mitochondrial DNA repair"/>
    <property type="evidence" value="ECO:0007669"/>
    <property type="project" value="UniProtKB-UniRule"/>
</dbReference>
<feature type="active site" evidence="1">
    <location>
        <position position="347"/>
    </location>
</feature>
<dbReference type="PANTHER" id="PTHR31340">
    <property type="entry name" value="MITOCHONDRIAL GENOME MAINTENANCE EXONUCLEASE 1"/>
    <property type="match status" value="1"/>
</dbReference>
<dbReference type="RefSeq" id="XP_015587069.1">
    <property type="nucleotide sequence ID" value="XM_015731583.2"/>
</dbReference>
<dbReference type="GO" id="GO:0006264">
    <property type="term" value="P:mitochondrial DNA replication"/>
    <property type="evidence" value="ECO:0007669"/>
    <property type="project" value="TreeGrafter"/>
</dbReference>
<proteinExistence type="inferred from homology"/>
<gene>
    <name evidence="3" type="primary">LOC107263905</name>
</gene>